<dbReference type="InParanoid" id="A0A1Q3D0Z1"/>
<comment type="caution">
    <text evidence="2">The sequence shown here is derived from an EMBL/GenBank/DDBJ whole genome shotgun (WGS) entry which is preliminary data.</text>
</comment>
<dbReference type="Proteomes" id="UP000187406">
    <property type="component" value="Unassembled WGS sequence"/>
</dbReference>
<sequence>MLYEVADGNSFSLWFDSWFFGESIAGLYGHSVIQDSGIPTNAKVSSVVSAGQWDWPTTSWDLIDIYFVSSRIPITTGSDKIHWLKKGGNFTINEAWRTISPQSTKVEWSKVIWFLRCTPKHSFCLWLAFSNGHRTLDKLFRWGVVRNNKCGFRCGQVETLDHLFFECSYTARIWNHFLSLCGFRRSCSGWGDESDWCIQRLKGNSFKIWISKLTLAAVVYHCWIERNNRIFNNSFRSFEDMVLEIGADIDGKCRGLPM</sequence>
<dbReference type="Pfam" id="PF13966">
    <property type="entry name" value="zf-RVT"/>
    <property type="match status" value="1"/>
</dbReference>
<dbReference type="InterPro" id="IPR026960">
    <property type="entry name" value="RVT-Znf"/>
</dbReference>
<reference evidence="3" key="1">
    <citation type="submission" date="2016-04" db="EMBL/GenBank/DDBJ databases">
        <title>Cephalotus genome sequencing.</title>
        <authorList>
            <person name="Fukushima K."/>
            <person name="Hasebe M."/>
            <person name="Fang X."/>
        </authorList>
    </citation>
    <scope>NUCLEOTIDE SEQUENCE [LARGE SCALE GENOMIC DNA]</scope>
    <source>
        <strain evidence="3">cv. St1</strain>
    </source>
</reference>
<name>A0A1Q3D0Z1_CEPFO</name>
<keyword evidence="3" id="KW-1185">Reference proteome</keyword>
<organism evidence="2 3">
    <name type="scientific">Cephalotus follicularis</name>
    <name type="common">Albany pitcher plant</name>
    <dbReference type="NCBI Taxonomy" id="3775"/>
    <lineage>
        <taxon>Eukaryota</taxon>
        <taxon>Viridiplantae</taxon>
        <taxon>Streptophyta</taxon>
        <taxon>Embryophyta</taxon>
        <taxon>Tracheophyta</taxon>
        <taxon>Spermatophyta</taxon>
        <taxon>Magnoliopsida</taxon>
        <taxon>eudicotyledons</taxon>
        <taxon>Gunneridae</taxon>
        <taxon>Pentapetalae</taxon>
        <taxon>rosids</taxon>
        <taxon>fabids</taxon>
        <taxon>Oxalidales</taxon>
        <taxon>Cephalotaceae</taxon>
        <taxon>Cephalotus</taxon>
    </lineage>
</organism>
<accession>A0A1Q3D0Z1</accession>
<evidence type="ECO:0000313" key="2">
    <source>
        <dbReference type="EMBL" id="GAV86105.1"/>
    </source>
</evidence>
<dbReference type="PANTHER" id="PTHR33116">
    <property type="entry name" value="REVERSE TRANSCRIPTASE ZINC-BINDING DOMAIN-CONTAINING PROTEIN-RELATED-RELATED"/>
    <property type="match status" value="1"/>
</dbReference>
<gene>
    <name evidence="2" type="ORF">CFOL_v3_29538</name>
</gene>
<feature type="domain" description="Reverse transcriptase zinc-binding" evidence="1">
    <location>
        <begin position="90"/>
        <end position="174"/>
    </location>
</feature>
<dbReference type="EMBL" id="BDDD01003800">
    <property type="protein sequence ID" value="GAV86105.1"/>
    <property type="molecule type" value="Genomic_DNA"/>
</dbReference>
<proteinExistence type="predicted"/>
<dbReference type="OrthoDB" id="1744960at2759"/>
<dbReference type="PANTHER" id="PTHR33116:SF84">
    <property type="entry name" value="RNA-DIRECTED DNA POLYMERASE"/>
    <property type="match status" value="1"/>
</dbReference>
<dbReference type="AlphaFoldDB" id="A0A1Q3D0Z1"/>
<evidence type="ECO:0000259" key="1">
    <source>
        <dbReference type="Pfam" id="PF13966"/>
    </source>
</evidence>
<protein>
    <submittedName>
        <fullName evidence="2">Zf-RVT domain-containing protein</fullName>
    </submittedName>
</protein>
<evidence type="ECO:0000313" key="3">
    <source>
        <dbReference type="Proteomes" id="UP000187406"/>
    </source>
</evidence>